<feature type="transmembrane region" description="Helical" evidence="5">
    <location>
        <begin position="199"/>
        <end position="215"/>
    </location>
</feature>
<dbReference type="Proteomes" id="UP000179076">
    <property type="component" value="Unassembled WGS sequence"/>
</dbReference>
<dbReference type="PANTHER" id="PTHR37422">
    <property type="entry name" value="TEICHURONIC ACID BIOSYNTHESIS PROTEIN TUAE"/>
    <property type="match status" value="1"/>
</dbReference>
<feature type="transmembrane region" description="Helical" evidence="5">
    <location>
        <begin position="62"/>
        <end position="83"/>
    </location>
</feature>
<dbReference type="Pfam" id="PF04932">
    <property type="entry name" value="Wzy_C"/>
    <property type="match status" value="1"/>
</dbReference>
<dbReference type="InterPro" id="IPR051533">
    <property type="entry name" value="WaaL-like"/>
</dbReference>
<feature type="transmembrane region" description="Helical" evidence="5">
    <location>
        <begin position="383"/>
        <end position="402"/>
    </location>
</feature>
<comment type="subcellular location">
    <subcellularLocation>
        <location evidence="1">Membrane</location>
        <topology evidence="1">Multi-pass membrane protein</topology>
    </subcellularLocation>
</comment>
<evidence type="ECO:0000259" key="6">
    <source>
        <dbReference type="Pfam" id="PF04932"/>
    </source>
</evidence>
<feature type="transmembrane region" description="Helical" evidence="5">
    <location>
        <begin position="361"/>
        <end position="377"/>
    </location>
</feature>
<sequence>MVAGTFVDAWRERAVYVLLFLFPIGAIGVRHWISGIFGILALLSLPDLLRRPQNLSNPERRLMIIVAVFIAISVVTAVANGWTEVQTRYVGREVRFLVLIPIYLMVRRYPRAGWWLLRGGVVGGFAILAQALYDTHVLGLARAQGIYSPNLLGPFAALIAVLMLVLWRIDRRRTWLRLAIALAVMAALSAVAFSVSRGAFVGLLGMLLVWGGFYFRGRHYVAALVGIVVLASVADTVSDHVRRGIDTAVEEVAIVVEGGPLNNAQGSLGSVAARIEMWRVSLMIFRDHPLLGVGRGNYTDAARPYVSADRVHQEVIHHGHPHDAYLEMLVSKGIFGLIAFLALLFYPLAVFVHTRRRARNTALLGAVLISGFALFSLTDASTFIKGNFISIFVIYLAVVFAWHMQRLRGQGV</sequence>
<organism evidence="7 8">
    <name type="scientific">Candidatus Muproteobacteria bacterium RBG_16_60_9</name>
    <dbReference type="NCBI Taxonomy" id="1817755"/>
    <lineage>
        <taxon>Bacteria</taxon>
        <taxon>Pseudomonadati</taxon>
        <taxon>Pseudomonadota</taxon>
        <taxon>Candidatus Muproteobacteria</taxon>
    </lineage>
</organism>
<gene>
    <name evidence="7" type="ORF">A2W18_00905</name>
</gene>
<proteinExistence type="predicted"/>
<feature type="transmembrane region" description="Helical" evidence="5">
    <location>
        <begin position="174"/>
        <end position="193"/>
    </location>
</feature>
<feature type="transmembrane region" description="Helical" evidence="5">
    <location>
        <begin position="113"/>
        <end position="133"/>
    </location>
</feature>
<evidence type="ECO:0000256" key="4">
    <source>
        <dbReference type="ARBA" id="ARBA00023136"/>
    </source>
</evidence>
<evidence type="ECO:0000256" key="1">
    <source>
        <dbReference type="ARBA" id="ARBA00004141"/>
    </source>
</evidence>
<protein>
    <recommendedName>
        <fullName evidence="6">O-antigen ligase-related domain-containing protein</fullName>
    </recommendedName>
</protein>
<feature type="transmembrane region" description="Helical" evidence="5">
    <location>
        <begin position="145"/>
        <end position="167"/>
    </location>
</feature>
<accession>A0A1F6V860</accession>
<keyword evidence="2 5" id="KW-0812">Transmembrane</keyword>
<feature type="transmembrane region" description="Helical" evidence="5">
    <location>
        <begin position="334"/>
        <end position="354"/>
    </location>
</feature>
<evidence type="ECO:0000256" key="3">
    <source>
        <dbReference type="ARBA" id="ARBA00022989"/>
    </source>
</evidence>
<reference evidence="7 8" key="1">
    <citation type="journal article" date="2016" name="Nat. Commun.">
        <title>Thousands of microbial genomes shed light on interconnected biogeochemical processes in an aquifer system.</title>
        <authorList>
            <person name="Anantharaman K."/>
            <person name="Brown C.T."/>
            <person name="Hug L.A."/>
            <person name="Sharon I."/>
            <person name="Castelle C.J."/>
            <person name="Probst A.J."/>
            <person name="Thomas B.C."/>
            <person name="Singh A."/>
            <person name="Wilkins M.J."/>
            <person name="Karaoz U."/>
            <person name="Brodie E.L."/>
            <person name="Williams K.H."/>
            <person name="Hubbard S.S."/>
            <person name="Banfield J.F."/>
        </authorList>
    </citation>
    <scope>NUCLEOTIDE SEQUENCE [LARGE SCALE GENOMIC DNA]</scope>
</reference>
<keyword evidence="3 5" id="KW-1133">Transmembrane helix</keyword>
<dbReference type="InterPro" id="IPR007016">
    <property type="entry name" value="O-antigen_ligase-rel_domated"/>
</dbReference>
<dbReference type="PANTHER" id="PTHR37422:SF13">
    <property type="entry name" value="LIPOPOLYSACCHARIDE BIOSYNTHESIS PROTEIN PA4999-RELATED"/>
    <property type="match status" value="1"/>
</dbReference>
<feature type="domain" description="O-antigen ligase-related" evidence="6">
    <location>
        <begin position="183"/>
        <end position="341"/>
    </location>
</feature>
<evidence type="ECO:0000313" key="8">
    <source>
        <dbReference type="Proteomes" id="UP000179076"/>
    </source>
</evidence>
<dbReference type="AlphaFoldDB" id="A0A1F6V860"/>
<name>A0A1F6V860_9PROT</name>
<dbReference type="EMBL" id="MFSP01000101">
    <property type="protein sequence ID" value="OGI65870.1"/>
    <property type="molecule type" value="Genomic_DNA"/>
</dbReference>
<feature type="transmembrane region" description="Helical" evidence="5">
    <location>
        <begin position="220"/>
        <end position="237"/>
    </location>
</feature>
<feature type="transmembrane region" description="Helical" evidence="5">
    <location>
        <begin position="15"/>
        <end position="42"/>
    </location>
</feature>
<evidence type="ECO:0000313" key="7">
    <source>
        <dbReference type="EMBL" id="OGI65870.1"/>
    </source>
</evidence>
<keyword evidence="4 5" id="KW-0472">Membrane</keyword>
<comment type="caution">
    <text evidence="7">The sequence shown here is derived from an EMBL/GenBank/DDBJ whole genome shotgun (WGS) entry which is preliminary data.</text>
</comment>
<dbReference type="GO" id="GO:0016020">
    <property type="term" value="C:membrane"/>
    <property type="evidence" value="ECO:0007669"/>
    <property type="project" value="UniProtKB-SubCell"/>
</dbReference>
<evidence type="ECO:0000256" key="2">
    <source>
        <dbReference type="ARBA" id="ARBA00022692"/>
    </source>
</evidence>
<evidence type="ECO:0000256" key="5">
    <source>
        <dbReference type="SAM" id="Phobius"/>
    </source>
</evidence>